<accession>G9NJX0</accession>
<sequence>MVNWQIASFSVSTSAAGETSDALYANGRMQVLVNIQIKAIVPDSDSSSTPYTLSKHELDSIRLMDYFTHAELANHGNGWVWSTKKSPFAGSLYSTGMAEFQAEADSQLVQLWVSSTISEKKSIGASIRQPDNTVVRTSDSSYNSYIVLKAEPAIDYTYPENVGFEQEKAGSGHYEIDFVGISDPSRRWDQVNYYLTTKNHHLLYSETNSYEVYKHDNPYSDEHLECCYAGQVRADVDGSLSLFFLWKNPLGTKASKPRVGLKSVVNGLFPSGPWTAEAFADITVNDKKNSVCLSYLNFRDTPMQVINRLWPVTWGTVAKITVYDVHGNKGTFKASHTDENDGVVIHNDN</sequence>
<dbReference type="Proteomes" id="UP000005426">
    <property type="component" value="Unassembled WGS sequence"/>
</dbReference>
<dbReference type="OrthoDB" id="5145419at2759"/>
<dbReference type="eggNOG" id="ENOG502SQPC">
    <property type="taxonomic scope" value="Eukaryota"/>
</dbReference>
<reference evidence="1 2" key="1">
    <citation type="journal article" date="2011" name="Genome Biol.">
        <title>Comparative genome sequence analysis underscores mycoparasitism as the ancestral life style of Trichoderma.</title>
        <authorList>
            <person name="Kubicek C.P."/>
            <person name="Herrera-Estrella A."/>
            <person name="Seidl-Seiboth V."/>
            <person name="Martinez D.A."/>
            <person name="Druzhinina I.S."/>
            <person name="Thon M."/>
            <person name="Zeilinger S."/>
            <person name="Casas-Flores S."/>
            <person name="Horwitz B.A."/>
            <person name="Mukherjee P.K."/>
            <person name="Mukherjee M."/>
            <person name="Kredics L."/>
            <person name="Alcaraz L.D."/>
            <person name="Aerts A."/>
            <person name="Antal Z."/>
            <person name="Atanasova L."/>
            <person name="Cervantes-Badillo M.G."/>
            <person name="Challacombe J."/>
            <person name="Chertkov O."/>
            <person name="McCluskey K."/>
            <person name="Coulpier F."/>
            <person name="Deshpande N."/>
            <person name="von Doehren H."/>
            <person name="Ebbole D.J."/>
            <person name="Esquivel-Naranjo E.U."/>
            <person name="Fekete E."/>
            <person name="Flipphi M."/>
            <person name="Glaser F."/>
            <person name="Gomez-Rodriguez E.Y."/>
            <person name="Gruber S."/>
            <person name="Han C."/>
            <person name="Henrissat B."/>
            <person name="Hermosa R."/>
            <person name="Hernandez-Onate M."/>
            <person name="Karaffa L."/>
            <person name="Kosti I."/>
            <person name="Le Crom S."/>
            <person name="Lindquist E."/>
            <person name="Lucas S."/>
            <person name="Luebeck M."/>
            <person name="Luebeck P.S."/>
            <person name="Margeot A."/>
            <person name="Metz B."/>
            <person name="Misra M."/>
            <person name="Nevalainen H."/>
            <person name="Omann M."/>
            <person name="Packer N."/>
            <person name="Perrone G."/>
            <person name="Uresti-Rivera E.E."/>
            <person name="Salamov A."/>
            <person name="Schmoll M."/>
            <person name="Seiboth B."/>
            <person name="Shapiro H."/>
            <person name="Sukno S."/>
            <person name="Tamayo-Ramos J.A."/>
            <person name="Tisch D."/>
            <person name="Wiest A."/>
            <person name="Wilkinson H.H."/>
            <person name="Zhang M."/>
            <person name="Coutinho P.M."/>
            <person name="Kenerley C.M."/>
            <person name="Monte E."/>
            <person name="Baker S.E."/>
            <person name="Grigoriev I.V."/>
        </authorList>
    </citation>
    <scope>NUCLEOTIDE SEQUENCE [LARGE SCALE GENOMIC DNA]</scope>
    <source>
        <strain evidence="2">ATCC 20476 / IMI 206040</strain>
    </source>
</reference>
<comment type="caution">
    <text evidence="1">The sequence shown here is derived from an EMBL/GenBank/DDBJ whole genome shotgun (WGS) entry which is preliminary data.</text>
</comment>
<gene>
    <name evidence="1" type="ORF">TRIATDRAFT_92285</name>
</gene>
<dbReference type="AlphaFoldDB" id="G9NJX0"/>
<dbReference type="GeneID" id="25786511"/>
<evidence type="ECO:0000313" key="2">
    <source>
        <dbReference type="Proteomes" id="UP000005426"/>
    </source>
</evidence>
<keyword evidence="2" id="KW-1185">Reference proteome</keyword>
<name>G9NJX0_HYPAI</name>
<evidence type="ECO:0000313" key="1">
    <source>
        <dbReference type="EMBL" id="EHK49192.1"/>
    </source>
</evidence>
<dbReference type="EMBL" id="ABDG02000017">
    <property type="protein sequence ID" value="EHK49192.1"/>
    <property type="molecule type" value="Genomic_DNA"/>
</dbReference>
<organism evidence="1 2">
    <name type="scientific">Hypocrea atroviridis (strain ATCC 20476 / IMI 206040)</name>
    <name type="common">Trichoderma atroviride</name>
    <dbReference type="NCBI Taxonomy" id="452589"/>
    <lineage>
        <taxon>Eukaryota</taxon>
        <taxon>Fungi</taxon>
        <taxon>Dikarya</taxon>
        <taxon>Ascomycota</taxon>
        <taxon>Pezizomycotina</taxon>
        <taxon>Sordariomycetes</taxon>
        <taxon>Hypocreomycetidae</taxon>
        <taxon>Hypocreales</taxon>
        <taxon>Hypocreaceae</taxon>
        <taxon>Trichoderma</taxon>
    </lineage>
</organism>
<dbReference type="KEGG" id="tatv:25786511"/>
<dbReference type="HOGENOM" id="CLU_804592_0_0_1"/>
<dbReference type="OMA" id="HTDENDG"/>
<protein>
    <submittedName>
        <fullName evidence="1">Uncharacterized protein</fullName>
    </submittedName>
</protein>
<proteinExistence type="predicted"/>